<sequence length="124" mass="13466">MSTRGAGCLLDRFCKLTSSLEAGGGNQQRGFLSTLIRGILEARIPNFRLRTFALPPHPFAIDGKSAPYYATLSSRHTIVAPHFTITTASVAGALATFMDEESPTLYHANLIVITNIPCFFTIYG</sequence>
<evidence type="ECO:0000313" key="2">
    <source>
        <dbReference type="Proteomes" id="UP000070121"/>
    </source>
</evidence>
<name>A0A135V8K7_9PEZI</name>
<dbReference type="Proteomes" id="UP000070121">
    <property type="component" value="Unassembled WGS sequence"/>
</dbReference>
<evidence type="ECO:0000313" key="1">
    <source>
        <dbReference type="EMBL" id="KXH69033.1"/>
    </source>
</evidence>
<protein>
    <submittedName>
        <fullName evidence="1">Uncharacterized protein</fullName>
    </submittedName>
</protein>
<organism evidence="1 2">
    <name type="scientific">Colletotrichum salicis</name>
    <dbReference type="NCBI Taxonomy" id="1209931"/>
    <lineage>
        <taxon>Eukaryota</taxon>
        <taxon>Fungi</taxon>
        <taxon>Dikarya</taxon>
        <taxon>Ascomycota</taxon>
        <taxon>Pezizomycotina</taxon>
        <taxon>Sordariomycetes</taxon>
        <taxon>Hypocreomycetidae</taxon>
        <taxon>Glomerellales</taxon>
        <taxon>Glomerellaceae</taxon>
        <taxon>Colletotrichum</taxon>
        <taxon>Colletotrichum acutatum species complex</taxon>
    </lineage>
</organism>
<reference evidence="1 2" key="1">
    <citation type="submission" date="2014-02" db="EMBL/GenBank/DDBJ databases">
        <title>The genome sequence of Colletotrichum salicis CBS 607.94.</title>
        <authorList>
            <person name="Baroncelli R."/>
            <person name="Thon M.R."/>
        </authorList>
    </citation>
    <scope>NUCLEOTIDE SEQUENCE [LARGE SCALE GENOMIC DNA]</scope>
    <source>
        <strain evidence="1 2">CBS 607.94</strain>
    </source>
</reference>
<comment type="caution">
    <text evidence="1">The sequence shown here is derived from an EMBL/GenBank/DDBJ whole genome shotgun (WGS) entry which is preliminary data.</text>
</comment>
<dbReference type="AlphaFoldDB" id="A0A135V8K7"/>
<accession>A0A135V8K7</accession>
<keyword evidence="2" id="KW-1185">Reference proteome</keyword>
<proteinExistence type="predicted"/>
<gene>
    <name evidence="1" type="ORF">CSAL01_07475</name>
</gene>
<dbReference type="EMBL" id="JFFI01000177">
    <property type="protein sequence ID" value="KXH69033.1"/>
    <property type="molecule type" value="Genomic_DNA"/>
</dbReference>